<dbReference type="GO" id="GO:0017172">
    <property type="term" value="F:cysteine dioxygenase activity"/>
    <property type="evidence" value="ECO:0007669"/>
    <property type="project" value="UniProtKB-EC"/>
</dbReference>
<dbReference type="PANTHER" id="PTHR12918">
    <property type="entry name" value="CYSTEINE DIOXYGENASE"/>
    <property type="match status" value="1"/>
</dbReference>
<keyword evidence="10 14" id="KW-0408">Iron</keyword>
<feature type="binding site" evidence="14">
    <location>
        <position position="791"/>
    </location>
    <ligand>
        <name>Fe cation</name>
        <dbReference type="ChEBI" id="CHEBI:24875"/>
        <note>catalytic</note>
    </ligand>
</feature>
<evidence type="ECO:0000256" key="2">
    <source>
        <dbReference type="ARBA" id="ARBA00004186"/>
    </source>
</evidence>
<dbReference type="GO" id="GO:0008198">
    <property type="term" value="F:ferrous iron binding"/>
    <property type="evidence" value="ECO:0007669"/>
    <property type="project" value="TreeGrafter"/>
</dbReference>
<dbReference type="InterPro" id="IPR014710">
    <property type="entry name" value="RmlC-like_jellyroll"/>
</dbReference>
<feature type="region of interest" description="Disordered" evidence="15">
    <location>
        <begin position="382"/>
        <end position="401"/>
    </location>
</feature>
<evidence type="ECO:0000256" key="1">
    <source>
        <dbReference type="ARBA" id="ARBA00004123"/>
    </source>
</evidence>
<evidence type="ECO:0000256" key="12">
    <source>
        <dbReference type="ARBA" id="ARBA00023242"/>
    </source>
</evidence>
<evidence type="ECO:0000313" key="18">
    <source>
        <dbReference type="Proteomes" id="UP001210925"/>
    </source>
</evidence>
<evidence type="ECO:0000256" key="3">
    <source>
        <dbReference type="ARBA" id="ARBA00006622"/>
    </source>
</evidence>
<evidence type="ECO:0000256" key="15">
    <source>
        <dbReference type="SAM" id="MobiDB-lite"/>
    </source>
</evidence>
<evidence type="ECO:0000256" key="8">
    <source>
        <dbReference type="ARBA" id="ARBA00022964"/>
    </source>
</evidence>
<dbReference type="AlphaFoldDB" id="A0AAD5Y474"/>
<proteinExistence type="inferred from homology"/>
<evidence type="ECO:0000259" key="16">
    <source>
        <dbReference type="Pfam" id="PF03941"/>
    </source>
</evidence>
<keyword evidence="18" id="KW-1185">Reference proteome</keyword>
<organism evidence="17 18">
    <name type="scientific">Boothiomyces macroporosus</name>
    <dbReference type="NCBI Taxonomy" id="261099"/>
    <lineage>
        <taxon>Eukaryota</taxon>
        <taxon>Fungi</taxon>
        <taxon>Fungi incertae sedis</taxon>
        <taxon>Chytridiomycota</taxon>
        <taxon>Chytridiomycota incertae sedis</taxon>
        <taxon>Chytridiomycetes</taxon>
        <taxon>Rhizophydiales</taxon>
        <taxon>Terramycetaceae</taxon>
        <taxon>Boothiomyces</taxon>
    </lineage>
</organism>
<evidence type="ECO:0000256" key="14">
    <source>
        <dbReference type="PIRSR" id="PIRSR610300-51"/>
    </source>
</evidence>
<feature type="cross-link" description="3'-(S-cysteinyl)-tyrosine (Cys-Tyr)" evidence="13">
    <location>
        <begin position="739"/>
        <end position="807"/>
    </location>
</feature>
<evidence type="ECO:0000256" key="5">
    <source>
        <dbReference type="ARBA" id="ARBA00013133"/>
    </source>
</evidence>
<feature type="binding site" evidence="14">
    <location>
        <position position="732"/>
    </location>
    <ligand>
        <name>Fe cation</name>
        <dbReference type="ChEBI" id="CHEBI:24875"/>
        <note>catalytic</note>
    </ligand>
</feature>
<dbReference type="Pfam" id="PF05995">
    <property type="entry name" value="CDO_I"/>
    <property type="match status" value="1"/>
</dbReference>
<evidence type="ECO:0000256" key="10">
    <source>
        <dbReference type="ARBA" id="ARBA00023004"/>
    </source>
</evidence>
<dbReference type="InterPro" id="IPR005635">
    <property type="entry name" value="Inner_centromere_prot_ARK-bd"/>
</dbReference>
<feature type="domain" description="Inner centromere protein ARK-binding" evidence="16">
    <location>
        <begin position="583"/>
        <end position="636"/>
    </location>
</feature>
<evidence type="ECO:0000256" key="11">
    <source>
        <dbReference type="ARBA" id="ARBA00023212"/>
    </source>
</evidence>
<keyword evidence="9" id="KW-0560">Oxidoreductase</keyword>
<dbReference type="GO" id="GO:0005819">
    <property type="term" value="C:spindle"/>
    <property type="evidence" value="ECO:0007669"/>
    <property type="project" value="UniProtKB-SubCell"/>
</dbReference>
<feature type="region of interest" description="Disordered" evidence="15">
    <location>
        <begin position="542"/>
        <end position="603"/>
    </location>
</feature>
<feature type="binding site" evidence="14">
    <location>
        <position position="734"/>
    </location>
    <ligand>
        <name>Fe cation</name>
        <dbReference type="ChEBI" id="CHEBI:24875"/>
        <note>catalytic</note>
    </ligand>
</feature>
<keyword evidence="7 14" id="KW-0479">Metal-binding</keyword>
<keyword evidence="8" id="KW-0223">Dioxygenase</keyword>
<keyword evidence="6" id="KW-0963">Cytoplasm</keyword>
<evidence type="ECO:0000256" key="4">
    <source>
        <dbReference type="ARBA" id="ARBA00010042"/>
    </source>
</evidence>
<keyword evidence="13" id="KW-0883">Thioether bond</keyword>
<dbReference type="GO" id="GO:0005634">
    <property type="term" value="C:nucleus"/>
    <property type="evidence" value="ECO:0007669"/>
    <property type="project" value="UniProtKB-SubCell"/>
</dbReference>
<accession>A0AAD5Y474</accession>
<dbReference type="InterPro" id="IPR010300">
    <property type="entry name" value="CDO_1"/>
</dbReference>
<evidence type="ECO:0000256" key="9">
    <source>
        <dbReference type="ARBA" id="ARBA00023002"/>
    </source>
</evidence>
<evidence type="ECO:0000256" key="6">
    <source>
        <dbReference type="ARBA" id="ARBA00022490"/>
    </source>
</evidence>
<dbReference type="EC" id="1.13.11.20" evidence="5"/>
<evidence type="ECO:0000256" key="7">
    <source>
        <dbReference type="ARBA" id="ARBA00022723"/>
    </source>
</evidence>
<dbReference type="SUPFAM" id="SSF51182">
    <property type="entry name" value="RmlC-like cupins"/>
    <property type="match status" value="1"/>
</dbReference>
<evidence type="ECO:0000256" key="13">
    <source>
        <dbReference type="PIRSR" id="PIRSR610300-50"/>
    </source>
</evidence>
<feature type="compositionally biased region" description="Polar residues" evidence="15">
    <location>
        <begin position="168"/>
        <end position="188"/>
    </location>
</feature>
<dbReference type="GO" id="GO:0019448">
    <property type="term" value="P:L-cysteine catabolic process"/>
    <property type="evidence" value="ECO:0007669"/>
    <property type="project" value="TreeGrafter"/>
</dbReference>
<sequence>MGAYQFAIALEKELLWLNEKQRDQITTENVVEKSQKEPELTKANDRTKFNRTVPKLMRSSTISIDAGLGKYNEDLHDQKRKLDEIDNDRNQKRFKDISIVDQPASDVEMSFNESVILKDSREVDISNILKSSTDLSQILKPKASVAPNQPTKLSSTSDRAATEIGSHSHMNSKNTSIEIIESNGSGNQTKEDSKNPKSSPIKETKPKLDQDGLSLAQIRKDLAAKRNLAKLNKPMEQINPVQNTEQLPLTLPLAAAKAPIQTQNVQPLTERPIKPQENTRNEQEEPILKVDPPISVEKPITDFPEKTDDSTKSITRDSMIIDDNISRPIFNSLSPIAPKNHTSIDTNISDDDMILDADMSIDFSSANNISKETRLSFYEQTLEKSHAKDTSKSDPTPKVAPPIRKLELPIKVGGNIYKGNASTFLPTKEPILVEAKSGISTFITQQPKTIAKPKPPPVKALQQAALAAKREAEEKLKKQQQKEQRLRLLQKKEEEKKPIIRRPLELPKAEDLHIKKPMEKSKLDELLKKKIGPPLLTSKPLVSSIAVPKEKPPTSKLKPALPPKPQEKEVNPTIVDPKGELPDIPSSEEDSDEDLETPKKQKVPKWAQTPYLKAHLSRQENINPDNIFDEIPTPNIKVDYFFNMNAETEPAPKSLEELVTLINKEMGEYGLEDADVPKIQRLMASYQSNCNDWKKYALVDHNRYTRNLVDDGNGKFNLMILCWDAGASSPIHDHSNSHCVLKVLDGELLESLYNWPENSDLSAPPKNLTPSRESLFYENQVTYMHDKIGLHRVTNPTNRPSVSLHLYSPPYDYCKTFCEKTGAARQSGKCVFYSTKGVKNEYIEDLKEKMSFPHVAPSLDENTSCARNKKAL</sequence>
<comment type="caution">
    <text evidence="17">The sequence shown here is derived from an EMBL/GenBank/DDBJ whole genome shotgun (WGS) entry which is preliminary data.</text>
</comment>
<dbReference type="PANTHER" id="PTHR12918:SF1">
    <property type="entry name" value="CYSTEINE DIOXYGENASE TYPE 1"/>
    <property type="match status" value="1"/>
</dbReference>
<comment type="subcellular location">
    <subcellularLocation>
        <location evidence="2">Cytoplasm</location>
        <location evidence="2">Cytoskeleton</location>
        <location evidence="2">Spindle</location>
    </subcellularLocation>
    <subcellularLocation>
        <location evidence="1">Nucleus</location>
    </subcellularLocation>
</comment>
<dbReference type="Proteomes" id="UP001210925">
    <property type="component" value="Unassembled WGS sequence"/>
</dbReference>
<evidence type="ECO:0000313" key="17">
    <source>
        <dbReference type="EMBL" id="KAJ3258723.1"/>
    </source>
</evidence>
<keyword evidence="12" id="KW-0539">Nucleus</keyword>
<feature type="compositionally biased region" description="Polar residues" evidence="15">
    <location>
        <begin position="146"/>
        <end position="159"/>
    </location>
</feature>
<keyword evidence="11" id="KW-0206">Cytoskeleton</keyword>
<feature type="compositionally biased region" description="Acidic residues" evidence="15">
    <location>
        <begin position="586"/>
        <end position="595"/>
    </location>
</feature>
<comment type="similarity">
    <text evidence="3">Belongs to the cysteine dioxygenase family.</text>
</comment>
<dbReference type="CDD" id="cd10548">
    <property type="entry name" value="cupin_CDO"/>
    <property type="match status" value="1"/>
</dbReference>
<comment type="similarity">
    <text evidence="4">Belongs to the INCENP family.</text>
</comment>
<protein>
    <recommendedName>
        <fullName evidence="5">cysteine dioxygenase</fullName>
        <ecNumber evidence="5">1.13.11.20</ecNumber>
    </recommendedName>
</protein>
<dbReference type="Gene3D" id="2.60.120.10">
    <property type="entry name" value="Jelly Rolls"/>
    <property type="match status" value="1"/>
</dbReference>
<reference evidence="17" key="1">
    <citation type="submission" date="2020-05" db="EMBL/GenBank/DDBJ databases">
        <title>Phylogenomic resolution of chytrid fungi.</title>
        <authorList>
            <person name="Stajich J.E."/>
            <person name="Amses K."/>
            <person name="Simmons R."/>
            <person name="Seto K."/>
            <person name="Myers J."/>
            <person name="Bonds A."/>
            <person name="Quandt C.A."/>
            <person name="Barry K."/>
            <person name="Liu P."/>
            <person name="Grigoriev I."/>
            <person name="Longcore J.E."/>
            <person name="James T.Y."/>
        </authorList>
    </citation>
    <scope>NUCLEOTIDE SEQUENCE</scope>
    <source>
        <strain evidence="17">PLAUS21</strain>
    </source>
</reference>
<feature type="region of interest" description="Disordered" evidence="15">
    <location>
        <begin position="141"/>
        <end position="213"/>
    </location>
</feature>
<feature type="compositionally biased region" description="Basic and acidic residues" evidence="15">
    <location>
        <begin position="382"/>
        <end position="392"/>
    </location>
</feature>
<feature type="region of interest" description="Disordered" evidence="15">
    <location>
        <begin position="471"/>
        <end position="490"/>
    </location>
</feature>
<feature type="compositionally biased region" description="Basic and acidic residues" evidence="15">
    <location>
        <begin position="189"/>
        <end position="210"/>
    </location>
</feature>
<dbReference type="InterPro" id="IPR011051">
    <property type="entry name" value="RmlC_Cupin_sf"/>
</dbReference>
<name>A0AAD5Y474_9FUNG</name>
<dbReference type="EMBL" id="JADGKB010000024">
    <property type="protein sequence ID" value="KAJ3258723.1"/>
    <property type="molecule type" value="Genomic_DNA"/>
</dbReference>
<dbReference type="Pfam" id="PF03941">
    <property type="entry name" value="INCENP_ARK-bind"/>
    <property type="match status" value="1"/>
</dbReference>
<gene>
    <name evidence="17" type="ORF">HK103_003317</name>
</gene>